<proteinExistence type="predicted"/>
<gene>
    <name evidence="2" type="ORF">C484_00275</name>
</gene>
<dbReference type="AlphaFoldDB" id="M0AHG4"/>
<evidence type="ECO:0000256" key="1">
    <source>
        <dbReference type="SAM" id="MobiDB-lite"/>
    </source>
</evidence>
<reference evidence="2 3" key="1">
    <citation type="journal article" date="2014" name="PLoS Genet.">
        <title>Phylogenetically driven sequencing of extremely halophilic archaea reveals strategies for static and dynamic osmo-response.</title>
        <authorList>
            <person name="Becker E.A."/>
            <person name="Seitzer P.M."/>
            <person name="Tritt A."/>
            <person name="Larsen D."/>
            <person name="Krusor M."/>
            <person name="Yao A.I."/>
            <person name="Wu D."/>
            <person name="Madern D."/>
            <person name="Eisen J.A."/>
            <person name="Darling A.E."/>
            <person name="Facciotti M.T."/>
        </authorList>
    </citation>
    <scope>NUCLEOTIDE SEQUENCE [LARGE SCALE GENOMIC DNA]</scope>
    <source>
        <strain evidence="2 3">DSM 12281</strain>
    </source>
</reference>
<keyword evidence="3" id="KW-1185">Reference proteome</keyword>
<evidence type="ECO:0000313" key="3">
    <source>
        <dbReference type="Proteomes" id="UP000011648"/>
    </source>
</evidence>
<organism evidence="2 3">
    <name type="scientific">Natrialba taiwanensis DSM 12281</name>
    <dbReference type="NCBI Taxonomy" id="1230458"/>
    <lineage>
        <taxon>Archaea</taxon>
        <taxon>Methanobacteriati</taxon>
        <taxon>Methanobacteriota</taxon>
        <taxon>Stenosarchaea group</taxon>
        <taxon>Halobacteria</taxon>
        <taxon>Halobacteriales</taxon>
        <taxon>Natrialbaceae</taxon>
        <taxon>Natrialba</taxon>
    </lineage>
</organism>
<name>M0AHG4_9EURY</name>
<accession>M0AHG4</accession>
<dbReference type="Proteomes" id="UP000011648">
    <property type="component" value="Unassembled WGS sequence"/>
</dbReference>
<evidence type="ECO:0000313" key="2">
    <source>
        <dbReference type="EMBL" id="ELY96823.1"/>
    </source>
</evidence>
<sequence length="64" mass="7125">MTRISHSCRDHEFSSLIAKWLQKDDTGYLGDGGKHAKQGLNEGNEEDVRETKSCIDSLETNSKG</sequence>
<feature type="region of interest" description="Disordered" evidence="1">
    <location>
        <begin position="31"/>
        <end position="64"/>
    </location>
</feature>
<comment type="caution">
    <text evidence="2">The sequence shown here is derived from an EMBL/GenBank/DDBJ whole genome shotgun (WGS) entry which is preliminary data.</text>
</comment>
<dbReference type="EMBL" id="AOIL01000001">
    <property type="protein sequence ID" value="ELY96823.1"/>
    <property type="molecule type" value="Genomic_DNA"/>
</dbReference>
<dbReference type="STRING" id="1230458.C484_00275"/>
<protein>
    <submittedName>
        <fullName evidence="2">Uncharacterized protein</fullName>
    </submittedName>
</protein>